<keyword evidence="5" id="KW-1185">Reference proteome</keyword>
<dbReference type="InterPro" id="IPR044927">
    <property type="entry name" value="Endonuclea_NS_2"/>
</dbReference>
<dbReference type="PROSITE" id="PS51257">
    <property type="entry name" value="PROKAR_LIPOPROTEIN"/>
    <property type="match status" value="1"/>
</dbReference>
<evidence type="ECO:0000313" key="5">
    <source>
        <dbReference type="Proteomes" id="UP001198151"/>
    </source>
</evidence>
<proteinExistence type="predicted"/>
<keyword evidence="4" id="KW-0378">Hydrolase</keyword>
<name>A0ABS8FX06_9FIRM</name>
<dbReference type="RefSeq" id="WP_227707647.1">
    <property type="nucleotide sequence ID" value="NZ_JAJEQX010000013.1"/>
</dbReference>
<dbReference type="Pfam" id="PF13930">
    <property type="entry name" value="Endonuclea_NS_2"/>
    <property type="match status" value="1"/>
</dbReference>
<dbReference type="InterPro" id="IPR044929">
    <property type="entry name" value="DNA/RNA_non-sp_Endonuclease_sf"/>
</dbReference>
<dbReference type="InterPro" id="IPR035451">
    <property type="entry name" value="Ada-like_dom_sf"/>
</dbReference>
<evidence type="ECO:0000256" key="1">
    <source>
        <dbReference type="SAM" id="MobiDB-lite"/>
    </source>
</evidence>
<dbReference type="Gene3D" id="3.40.570.10">
    <property type="entry name" value="Extracellular Endonuclease, subunit A"/>
    <property type="match status" value="1"/>
</dbReference>
<keyword evidence="4" id="KW-0540">Nuclease</keyword>
<evidence type="ECO:0000259" key="3">
    <source>
        <dbReference type="Pfam" id="PF13930"/>
    </source>
</evidence>
<dbReference type="GO" id="GO:0004519">
    <property type="term" value="F:endonuclease activity"/>
    <property type="evidence" value="ECO:0007669"/>
    <property type="project" value="UniProtKB-KW"/>
</dbReference>
<dbReference type="EMBL" id="JAJEQX010000013">
    <property type="protein sequence ID" value="MCC2254506.1"/>
    <property type="molecule type" value="Genomic_DNA"/>
</dbReference>
<feature type="chain" id="PRO_5046269053" evidence="2">
    <location>
        <begin position="25"/>
        <end position="333"/>
    </location>
</feature>
<keyword evidence="4" id="KW-0255">Endonuclease</keyword>
<dbReference type="Proteomes" id="UP001198151">
    <property type="component" value="Unassembled WGS sequence"/>
</dbReference>
<comment type="caution">
    <text evidence="4">The sequence shown here is derived from an EMBL/GenBank/DDBJ whole genome shotgun (WGS) entry which is preliminary data.</text>
</comment>
<accession>A0ABS8FX06</accession>
<feature type="region of interest" description="Disordered" evidence="1">
    <location>
        <begin position="259"/>
        <end position="280"/>
    </location>
</feature>
<protein>
    <submittedName>
        <fullName evidence="4">DNA/RNA non-specific endonuclease</fullName>
    </submittedName>
</protein>
<organism evidence="4 5">
    <name type="scientific">Ruminococcus turbiniformis</name>
    <dbReference type="NCBI Taxonomy" id="2881258"/>
    <lineage>
        <taxon>Bacteria</taxon>
        <taxon>Bacillati</taxon>
        <taxon>Bacillota</taxon>
        <taxon>Clostridia</taxon>
        <taxon>Eubacteriales</taxon>
        <taxon>Oscillospiraceae</taxon>
        <taxon>Ruminococcus</taxon>
    </lineage>
</organism>
<gene>
    <name evidence="4" type="ORF">LKD70_08760</name>
</gene>
<keyword evidence="2" id="KW-0732">Signal</keyword>
<dbReference type="Gene3D" id="3.40.10.10">
    <property type="entry name" value="DNA Methylphosphotriester Repair Domain"/>
    <property type="match status" value="1"/>
</dbReference>
<evidence type="ECO:0000313" key="4">
    <source>
        <dbReference type="EMBL" id="MCC2254506.1"/>
    </source>
</evidence>
<dbReference type="SUPFAM" id="SSF57884">
    <property type="entry name" value="Ada DNA repair protein, N-terminal domain (N-Ada 10)"/>
    <property type="match status" value="1"/>
</dbReference>
<feature type="signal peptide" evidence="2">
    <location>
        <begin position="1"/>
        <end position="24"/>
    </location>
</feature>
<reference evidence="4 5" key="1">
    <citation type="submission" date="2021-10" db="EMBL/GenBank/DDBJ databases">
        <title>Anaerobic single-cell dispensing facilitates the cultivation of human gut bacteria.</title>
        <authorList>
            <person name="Afrizal A."/>
        </authorList>
    </citation>
    <scope>NUCLEOTIDE SEQUENCE [LARGE SCALE GENOMIC DNA]</scope>
    <source>
        <strain evidence="4 5">CLA-AA-H200</strain>
    </source>
</reference>
<sequence>MKEKLRLRLLALAFLFSVTMTACSAAGDTGFPVLSGEETEQNRVQTEEVQSVSTIEEVPEYSGEPYVEINGNQPDFTEDDLTTVAYEEYSELDELGRCGTAQACVGEETMPTEERESISDVTPTGWENEQYDIVDGGYLYNRCHLIGYQLTGENANEENLITGTRYMNVEGMLPFEDMVAEYVHETENHVIYRVTPIFIEEDLVASGVQMEAESVEDEGEGVCFNVYIYNVQPQITIDYATGENWESGDNDIQMTEETAASSVTGEADNTEDSASADGGTEERQYVINENTGKFHYPECSGVEDIKEKNKKEYIGTREKLIGEGYEPCGRCKP</sequence>
<feature type="domain" description="Type VII secretion system protein EssD-like" evidence="3">
    <location>
        <begin position="87"/>
        <end position="214"/>
    </location>
</feature>
<evidence type="ECO:0000256" key="2">
    <source>
        <dbReference type="SAM" id="SignalP"/>
    </source>
</evidence>